<dbReference type="Pfam" id="PF20700">
    <property type="entry name" value="Mutator"/>
    <property type="match status" value="1"/>
</dbReference>
<organism evidence="3 4">
    <name type="scientific">Lasius niger</name>
    <name type="common">Black garden ant</name>
    <dbReference type="NCBI Taxonomy" id="67767"/>
    <lineage>
        <taxon>Eukaryota</taxon>
        <taxon>Metazoa</taxon>
        <taxon>Ecdysozoa</taxon>
        <taxon>Arthropoda</taxon>
        <taxon>Hexapoda</taxon>
        <taxon>Insecta</taxon>
        <taxon>Pterygota</taxon>
        <taxon>Neoptera</taxon>
        <taxon>Endopterygota</taxon>
        <taxon>Hymenoptera</taxon>
        <taxon>Apocrita</taxon>
        <taxon>Aculeata</taxon>
        <taxon>Formicoidea</taxon>
        <taxon>Formicidae</taxon>
        <taxon>Formicinae</taxon>
        <taxon>Lasius</taxon>
        <taxon>Lasius</taxon>
    </lineage>
</organism>
<sequence>MLSGYISCKKCGGNITFEERSTCGLGFKLVVKCEKCNPVFIDSCPLIDNAYEVNKRFIFAMKLLGVGLCGAEKFCAFMDLSRPIFQSFYDRVVQNIRTAAKAVCDLSLSRAANAEIIATQQESEDIQGITVSGDSSWKKRGFQSLYGLSSLIGLHTGKILDVIMKNSFCKVCADMAAFRGTAKYDNWFTTHSKTCKINHKGSSGKIEVDGIKEMFMRSESLHQVKYINYIGDSKTYKSIIDAKPYGDTPIIKKKYINQVQKRMGSHLRSLKKCKKDLGGRGRLTDKIINELTNYYGLAIRRNINNVDNMYNEIWMTLYHKSSTEENPLHFLCPEGSDSWCSFQRALATGNLDTYIDKTPLPEDVVEAIMRIYEDLSEQELLERCAGGSTQNHMKCYNSLVWQIAPKTNSSVALVVETAIYLSTIIFNDGMQSVLKVLELLGVQIGPTLQQYCNKRDNSRVTVVESRAASLSRRSNSAHKKMTPSLDGNGDGGEDASYEPGMDKF</sequence>
<reference evidence="3 4" key="1">
    <citation type="submission" date="2015-04" db="EMBL/GenBank/DDBJ databases">
        <title>Lasius niger genome sequencing.</title>
        <authorList>
            <person name="Konorov E.A."/>
            <person name="Nikitin M.A."/>
            <person name="Kirill M.V."/>
            <person name="Chang P."/>
        </authorList>
    </citation>
    <scope>NUCLEOTIDE SEQUENCE [LARGE SCALE GENOMIC DNA]</scope>
    <source>
        <tissue evidence="3">Whole</tissue>
    </source>
</reference>
<dbReference type="EMBL" id="LBMM01005072">
    <property type="protein sequence ID" value="KMQ91836.1"/>
    <property type="molecule type" value="Genomic_DNA"/>
</dbReference>
<evidence type="ECO:0000256" key="1">
    <source>
        <dbReference type="SAM" id="MobiDB-lite"/>
    </source>
</evidence>
<feature type="region of interest" description="Disordered" evidence="1">
    <location>
        <begin position="466"/>
        <end position="504"/>
    </location>
</feature>
<dbReference type="InterPro" id="IPR049012">
    <property type="entry name" value="Mutator_transp_dom"/>
</dbReference>
<evidence type="ECO:0000259" key="2">
    <source>
        <dbReference type="Pfam" id="PF20700"/>
    </source>
</evidence>
<keyword evidence="4" id="KW-1185">Reference proteome</keyword>
<protein>
    <recommendedName>
        <fullName evidence="2">Mutator-like transposase domain-containing protein</fullName>
    </recommendedName>
</protein>
<proteinExistence type="predicted"/>
<dbReference type="Proteomes" id="UP000036403">
    <property type="component" value="Unassembled WGS sequence"/>
</dbReference>
<dbReference type="PaxDb" id="67767-A0A0J7KNL1"/>
<comment type="caution">
    <text evidence="3">The sequence shown here is derived from an EMBL/GenBank/DDBJ whole genome shotgun (WGS) entry which is preliminary data.</text>
</comment>
<evidence type="ECO:0000313" key="3">
    <source>
        <dbReference type="EMBL" id="KMQ91836.1"/>
    </source>
</evidence>
<dbReference type="OrthoDB" id="10038234at2759"/>
<evidence type="ECO:0000313" key="4">
    <source>
        <dbReference type="Proteomes" id="UP000036403"/>
    </source>
</evidence>
<gene>
    <name evidence="3" type="ORF">RF55_8251</name>
</gene>
<feature type="domain" description="Mutator-like transposase" evidence="2">
    <location>
        <begin position="13"/>
        <end position="340"/>
    </location>
</feature>
<dbReference type="AlphaFoldDB" id="A0A0J7KNL1"/>
<accession>A0A0J7KNL1</accession>
<name>A0A0J7KNL1_LASNI</name>